<protein>
    <submittedName>
        <fullName evidence="1">Uncharacterized protein</fullName>
    </submittedName>
</protein>
<comment type="caution">
    <text evidence="1">The sequence shown here is derived from an EMBL/GenBank/DDBJ whole genome shotgun (WGS) entry which is preliminary data.</text>
</comment>
<dbReference type="EMBL" id="JBBNAE010000001">
    <property type="protein sequence ID" value="KAK9155527.1"/>
    <property type="molecule type" value="Genomic_DNA"/>
</dbReference>
<name>A0AAP0PT60_9MAGN</name>
<organism evidence="1 2">
    <name type="scientific">Stephania japonica</name>
    <dbReference type="NCBI Taxonomy" id="461633"/>
    <lineage>
        <taxon>Eukaryota</taxon>
        <taxon>Viridiplantae</taxon>
        <taxon>Streptophyta</taxon>
        <taxon>Embryophyta</taxon>
        <taxon>Tracheophyta</taxon>
        <taxon>Spermatophyta</taxon>
        <taxon>Magnoliopsida</taxon>
        <taxon>Ranunculales</taxon>
        <taxon>Menispermaceae</taxon>
        <taxon>Menispermoideae</taxon>
        <taxon>Cissampelideae</taxon>
        <taxon>Stephania</taxon>
    </lineage>
</organism>
<keyword evidence="2" id="KW-1185">Reference proteome</keyword>
<reference evidence="1 2" key="1">
    <citation type="submission" date="2024-01" db="EMBL/GenBank/DDBJ databases">
        <title>Genome assemblies of Stephania.</title>
        <authorList>
            <person name="Yang L."/>
        </authorList>
    </citation>
    <scope>NUCLEOTIDE SEQUENCE [LARGE SCALE GENOMIC DNA]</scope>
    <source>
        <strain evidence="1">QJT</strain>
        <tissue evidence="1">Leaf</tissue>
    </source>
</reference>
<sequence length="49" mass="5535">MKNIIRTGIFFPSTTFATAKTVLKGVLRLIFPISSPDEFLNQRNHNKDG</sequence>
<dbReference type="AlphaFoldDB" id="A0AAP0PT60"/>
<proteinExistence type="predicted"/>
<gene>
    <name evidence="1" type="ORF">Sjap_003007</name>
</gene>
<accession>A0AAP0PT60</accession>
<evidence type="ECO:0000313" key="2">
    <source>
        <dbReference type="Proteomes" id="UP001417504"/>
    </source>
</evidence>
<dbReference type="Proteomes" id="UP001417504">
    <property type="component" value="Unassembled WGS sequence"/>
</dbReference>
<evidence type="ECO:0000313" key="1">
    <source>
        <dbReference type="EMBL" id="KAK9155527.1"/>
    </source>
</evidence>